<keyword evidence="13" id="KW-1185">Reference proteome</keyword>
<keyword evidence="4" id="KW-0964">Secreted</keyword>
<keyword evidence="8" id="KW-0325">Glycoprotein</keyword>
<keyword evidence="9" id="KW-0449">Lipoprotein</keyword>
<keyword evidence="11" id="KW-0732">Signal</keyword>
<comment type="caution">
    <text evidence="12">The sequence shown here is derived from an EMBL/GenBank/DDBJ whole genome shotgun (WGS) entry which is preliminary data.</text>
</comment>
<comment type="function">
    <text evidence="10">Ligand for members of the frizzled family of seven transmembrane receptors.</text>
</comment>
<evidence type="ECO:0000256" key="3">
    <source>
        <dbReference type="ARBA" id="ARBA00022473"/>
    </source>
</evidence>
<organism evidence="12 13">
    <name type="scientific">Argiope bruennichi</name>
    <name type="common">Wasp spider</name>
    <name type="synonym">Aranea bruennichi</name>
    <dbReference type="NCBI Taxonomy" id="94029"/>
    <lineage>
        <taxon>Eukaryota</taxon>
        <taxon>Metazoa</taxon>
        <taxon>Ecdysozoa</taxon>
        <taxon>Arthropoda</taxon>
        <taxon>Chelicerata</taxon>
        <taxon>Arachnida</taxon>
        <taxon>Araneae</taxon>
        <taxon>Araneomorphae</taxon>
        <taxon>Entelegynae</taxon>
        <taxon>Araneoidea</taxon>
        <taxon>Araneidae</taxon>
        <taxon>Argiope</taxon>
    </lineage>
</organism>
<protein>
    <recommendedName>
        <fullName evidence="10">Protein Wnt</fullName>
    </recommendedName>
</protein>
<evidence type="ECO:0000256" key="2">
    <source>
        <dbReference type="ARBA" id="ARBA00005683"/>
    </source>
</evidence>
<dbReference type="SMART" id="SM00097">
    <property type="entry name" value="WNT1"/>
    <property type="match status" value="1"/>
</dbReference>
<dbReference type="AlphaFoldDB" id="A0A8T0FR48"/>
<dbReference type="GO" id="GO:0005109">
    <property type="term" value="F:frizzled binding"/>
    <property type="evidence" value="ECO:0007669"/>
    <property type="project" value="TreeGrafter"/>
</dbReference>
<keyword evidence="3 10" id="KW-0217">Developmental protein</keyword>
<gene>
    <name evidence="12" type="ORF">HNY73_004351</name>
</gene>
<sequence length="260" mass="28557">MLRSVLVNIIVLLMLLPQGLAIKWMALLHSASVATIEKTDHCENLVGLTKRQIKICKKNLEVMESVRNGAQLSIAECQWQFKTRRWNCSTVNGTRIFGKVLSDGTREAAFVHAISAAGVAHQVTRACSSGALGRCGCDRTVRGFSPEGFQWSGCSDNVAYGTAFSKSFVDARDLRAARGRSSARALMNLHNNEAGRKVIEYNMRVECKCHGVSGSCETQGCAALPKIPMGFWDKILRKKFEKPQLKSSHERPAQTSQGSP</sequence>
<dbReference type="GO" id="GO:0005125">
    <property type="term" value="F:cytokine activity"/>
    <property type="evidence" value="ECO:0007669"/>
    <property type="project" value="TreeGrafter"/>
</dbReference>
<dbReference type="PRINTS" id="PR01349">
    <property type="entry name" value="WNTPROTEIN"/>
</dbReference>
<evidence type="ECO:0000313" key="12">
    <source>
        <dbReference type="EMBL" id="KAF8792795.1"/>
    </source>
</evidence>
<dbReference type="PANTHER" id="PTHR12027">
    <property type="entry name" value="WNT RELATED"/>
    <property type="match status" value="1"/>
</dbReference>
<reference evidence="12" key="2">
    <citation type="submission" date="2020-06" db="EMBL/GenBank/DDBJ databases">
        <authorList>
            <person name="Sheffer M."/>
        </authorList>
    </citation>
    <scope>NUCLEOTIDE SEQUENCE</scope>
</reference>
<evidence type="ECO:0000256" key="5">
    <source>
        <dbReference type="ARBA" id="ARBA00022530"/>
    </source>
</evidence>
<proteinExistence type="inferred from homology"/>
<evidence type="ECO:0000313" key="13">
    <source>
        <dbReference type="Proteomes" id="UP000807504"/>
    </source>
</evidence>
<keyword evidence="6 10" id="KW-0879">Wnt signaling pathway</keyword>
<feature type="signal peptide" evidence="11">
    <location>
        <begin position="1"/>
        <end position="21"/>
    </location>
</feature>
<keyword evidence="7" id="KW-1015">Disulfide bond</keyword>
<evidence type="ECO:0000256" key="11">
    <source>
        <dbReference type="SAM" id="SignalP"/>
    </source>
</evidence>
<accession>A0A8T0FR48</accession>
<comment type="subcellular location">
    <subcellularLocation>
        <location evidence="1 10">Secreted</location>
        <location evidence="1 10">Extracellular space</location>
        <location evidence="1 10">Extracellular matrix</location>
    </subcellularLocation>
</comment>
<dbReference type="GO" id="GO:0030182">
    <property type="term" value="P:neuron differentiation"/>
    <property type="evidence" value="ECO:0007669"/>
    <property type="project" value="TreeGrafter"/>
</dbReference>
<evidence type="ECO:0000256" key="6">
    <source>
        <dbReference type="ARBA" id="ARBA00022687"/>
    </source>
</evidence>
<evidence type="ECO:0000256" key="10">
    <source>
        <dbReference type="RuleBase" id="RU003500"/>
    </source>
</evidence>
<name>A0A8T0FR48_ARGBR</name>
<dbReference type="EMBL" id="JABXBU010000003">
    <property type="protein sequence ID" value="KAF8792795.1"/>
    <property type="molecule type" value="Genomic_DNA"/>
</dbReference>
<dbReference type="InterPro" id="IPR018161">
    <property type="entry name" value="Wnt_CS"/>
</dbReference>
<evidence type="ECO:0000256" key="4">
    <source>
        <dbReference type="ARBA" id="ARBA00022525"/>
    </source>
</evidence>
<dbReference type="Pfam" id="PF00110">
    <property type="entry name" value="wnt"/>
    <property type="match status" value="1"/>
</dbReference>
<evidence type="ECO:0000256" key="9">
    <source>
        <dbReference type="ARBA" id="ARBA00023288"/>
    </source>
</evidence>
<comment type="similarity">
    <text evidence="2 10">Belongs to the Wnt family.</text>
</comment>
<dbReference type="GO" id="GO:0005615">
    <property type="term" value="C:extracellular space"/>
    <property type="evidence" value="ECO:0007669"/>
    <property type="project" value="TreeGrafter"/>
</dbReference>
<dbReference type="PROSITE" id="PS00246">
    <property type="entry name" value="WNT1"/>
    <property type="match status" value="1"/>
</dbReference>
<dbReference type="InterPro" id="IPR005817">
    <property type="entry name" value="Wnt"/>
</dbReference>
<keyword evidence="5" id="KW-0272">Extracellular matrix</keyword>
<reference evidence="12" key="1">
    <citation type="journal article" date="2020" name="bioRxiv">
        <title>Chromosome-level reference genome of the European wasp spider Argiope bruennichi: a resource for studies on range expansion and evolutionary adaptation.</title>
        <authorList>
            <person name="Sheffer M.M."/>
            <person name="Hoppe A."/>
            <person name="Krehenwinkel H."/>
            <person name="Uhl G."/>
            <person name="Kuss A.W."/>
            <person name="Jensen L."/>
            <person name="Jensen C."/>
            <person name="Gillespie R.G."/>
            <person name="Hoff K.J."/>
            <person name="Prost S."/>
        </authorList>
    </citation>
    <scope>NUCLEOTIDE SEQUENCE</scope>
</reference>
<evidence type="ECO:0000256" key="7">
    <source>
        <dbReference type="ARBA" id="ARBA00023157"/>
    </source>
</evidence>
<dbReference type="Proteomes" id="UP000807504">
    <property type="component" value="Unassembled WGS sequence"/>
</dbReference>
<evidence type="ECO:0000256" key="1">
    <source>
        <dbReference type="ARBA" id="ARBA00004498"/>
    </source>
</evidence>
<evidence type="ECO:0000256" key="8">
    <source>
        <dbReference type="ARBA" id="ARBA00023180"/>
    </source>
</evidence>
<dbReference type="GO" id="GO:0060070">
    <property type="term" value="P:canonical Wnt signaling pathway"/>
    <property type="evidence" value="ECO:0007669"/>
    <property type="project" value="TreeGrafter"/>
</dbReference>
<dbReference type="PANTHER" id="PTHR12027:SF101">
    <property type="entry name" value="PROTEIN WNT-4"/>
    <property type="match status" value="1"/>
</dbReference>
<feature type="chain" id="PRO_5035870356" description="Protein Wnt" evidence="11">
    <location>
        <begin position="22"/>
        <end position="260"/>
    </location>
</feature>
<dbReference type="GO" id="GO:0045165">
    <property type="term" value="P:cell fate commitment"/>
    <property type="evidence" value="ECO:0007669"/>
    <property type="project" value="TreeGrafter"/>
</dbReference>